<evidence type="ECO:0000313" key="1">
    <source>
        <dbReference type="EMBL" id="GAE94774.1"/>
    </source>
</evidence>
<name>W4VPU0_9BACI</name>
<gene>
    <name evidence="1" type="ORF">JCM21714_3964</name>
</gene>
<dbReference type="Gene3D" id="3.60.20.10">
    <property type="entry name" value="Glutamine Phosphoribosylpyrophosphate, subunit 1, domain 1"/>
    <property type="match status" value="1"/>
</dbReference>
<dbReference type="STRING" id="1298598.JCM21714_3964"/>
<dbReference type="EMBL" id="BAVS01000030">
    <property type="protein sequence ID" value="GAE94774.1"/>
    <property type="molecule type" value="Genomic_DNA"/>
</dbReference>
<accession>W4VPU0</accession>
<organism evidence="1 2">
    <name type="scientific">Gracilibacillus boraciitolerans JCM 21714</name>
    <dbReference type="NCBI Taxonomy" id="1298598"/>
    <lineage>
        <taxon>Bacteria</taxon>
        <taxon>Bacillati</taxon>
        <taxon>Bacillota</taxon>
        <taxon>Bacilli</taxon>
        <taxon>Bacillales</taxon>
        <taxon>Bacillaceae</taxon>
        <taxon>Gracilibacillus</taxon>
    </lineage>
</organism>
<reference evidence="1 2" key="1">
    <citation type="journal article" date="2014" name="Genome Announc.">
        <title>Draft Genome Sequence of the Boron-Tolerant and Moderately Halotolerant Bacterium Gracilibacillus boraciitolerans JCM 21714T.</title>
        <authorList>
            <person name="Ahmed I."/>
            <person name="Oshima K."/>
            <person name="Suda W."/>
            <person name="Kitamura K."/>
            <person name="Iida T."/>
            <person name="Ohmori Y."/>
            <person name="Fujiwara T."/>
            <person name="Hattori M."/>
            <person name="Ohkuma M."/>
        </authorList>
    </citation>
    <scope>NUCLEOTIDE SEQUENCE [LARGE SCALE GENOMIC DNA]</scope>
    <source>
        <strain evidence="1 2">JCM 21714</strain>
    </source>
</reference>
<keyword evidence="2" id="KW-1185">Reference proteome</keyword>
<sequence>MSAIAGIFNVKQRSINMEDCNRMMHKLSQYSIDKTDVWTGDSIFLGCALQSITPESINERIPFYDSERRLAITADAIIDNRKELFDRLQIDKSNRLLMPDSQLIILAYFKWGGRTLLYT</sequence>
<protein>
    <submittedName>
        <fullName evidence="1">Asparagine synthetase</fullName>
    </submittedName>
</protein>
<evidence type="ECO:0000313" key="2">
    <source>
        <dbReference type="Proteomes" id="UP000019102"/>
    </source>
</evidence>
<dbReference type="AlphaFoldDB" id="W4VPU0"/>
<dbReference type="InterPro" id="IPR029055">
    <property type="entry name" value="Ntn_hydrolases_N"/>
</dbReference>
<dbReference type="Proteomes" id="UP000019102">
    <property type="component" value="Unassembled WGS sequence"/>
</dbReference>
<proteinExistence type="predicted"/>
<comment type="caution">
    <text evidence="1">The sequence shown here is derived from an EMBL/GenBank/DDBJ whole genome shotgun (WGS) entry which is preliminary data.</text>
</comment>
<dbReference type="eggNOG" id="COG0367">
    <property type="taxonomic scope" value="Bacteria"/>
</dbReference>
<dbReference type="SUPFAM" id="SSF56235">
    <property type="entry name" value="N-terminal nucleophile aminohydrolases (Ntn hydrolases)"/>
    <property type="match status" value="1"/>
</dbReference>